<evidence type="ECO:0000256" key="2">
    <source>
        <dbReference type="SAM" id="SignalP"/>
    </source>
</evidence>
<dbReference type="AlphaFoldDB" id="F8GV27"/>
<dbReference type="PIRSF" id="PIRSF017082">
    <property type="entry name" value="YflP"/>
    <property type="match status" value="1"/>
</dbReference>
<keyword evidence="3" id="KW-0675">Receptor</keyword>
<dbReference type="Gene3D" id="3.40.190.10">
    <property type="entry name" value="Periplasmic binding protein-like II"/>
    <property type="match status" value="1"/>
</dbReference>
<evidence type="ECO:0000313" key="3">
    <source>
        <dbReference type="EMBL" id="AEI81454.1"/>
    </source>
</evidence>
<dbReference type="InterPro" id="IPR042100">
    <property type="entry name" value="Bug_dom1"/>
</dbReference>
<comment type="similarity">
    <text evidence="1">Belongs to the UPF0065 (bug) family.</text>
</comment>
<dbReference type="EMBL" id="CP002879">
    <property type="protein sequence ID" value="AEI81454.1"/>
    <property type="molecule type" value="Genomic_DNA"/>
</dbReference>
<dbReference type="PANTHER" id="PTHR42928:SF5">
    <property type="entry name" value="BLR1237 PROTEIN"/>
    <property type="match status" value="1"/>
</dbReference>
<dbReference type="RefSeq" id="WP_013958513.1">
    <property type="nucleotide sequence ID" value="NC_015727.1"/>
</dbReference>
<dbReference type="Pfam" id="PF03401">
    <property type="entry name" value="TctC"/>
    <property type="match status" value="1"/>
</dbReference>
<gene>
    <name evidence="3" type="ordered locus">CNE_BB1p00210</name>
</gene>
<keyword evidence="2" id="KW-0732">Signal</keyword>
<dbReference type="Gene3D" id="3.40.190.150">
    <property type="entry name" value="Bordetella uptake gene, domain 1"/>
    <property type="match status" value="1"/>
</dbReference>
<sequence>MKKLLAFAAATAVMAPMGMARAETAAYPSAPVKIAVGFAAGGGTDLLARFYAKRLGEKLGQPFVIENRPGKGGAIAVQTTVHAQPNGYALVIGTTGIAVDAALGESKYDWKRDLTPIAPLAYSANVLVVSSQSNIRSVDDLLQEARRRHLTFGSAGVTTSMHMTGELFKQMAGIEMTHVPYRGAAPAEQALLSGEIDVIFDNVAGAASFIEAGKFRPLAISSRTRSGELPNVPTMEESGLKGFETTGSFFLLAPARTPPAVLKRLESVVGEITREPDTVAYLRKLHMVPLNGGSAVVTQMLSAEYEKWRKLVAAKGVSLSK</sequence>
<evidence type="ECO:0000256" key="1">
    <source>
        <dbReference type="ARBA" id="ARBA00006987"/>
    </source>
</evidence>
<dbReference type="GeneID" id="34312403"/>
<dbReference type="HOGENOM" id="CLU_045683_0_2_4"/>
<protein>
    <submittedName>
        <fullName evidence="3">Extra-cytoplasmic solute receptor family protein 136</fullName>
    </submittedName>
</protein>
<dbReference type="KEGG" id="cnc:CNE_BB1p00210"/>
<feature type="chain" id="PRO_5003371963" evidence="2">
    <location>
        <begin position="23"/>
        <end position="321"/>
    </location>
</feature>
<reference evidence="3 4" key="1">
    <citation type="journal article" date="2011" name="J. Bacteriol.">
        <title>Complete genome sequence of the type strain Cupriavidus necator N-1.</title>
        <authorList>
            <person name="Poehlein A."/>
            <person name="Kusian B."/>
            <person name="Friedrich B."/>
            <person name="Daniel R."/>
            <person name="Bowien B."/>
        </authorList>
    </citation>
    <scope>NUCLEOTIDE SEQUENCE [LARGE SCALE GENOMIC DNA]</scope>
    <source>
        <strain evidence="4">ATCC 43291 / DSM 13513 / CCUG 52238 / LMG 8453 / N-1</strain>
        <plasmid evidence="3 4">pBB1</plasmid>
    </source>
</reference>
<evidence type="ECO:0000313" key="4">
    <source>
        <dbReference type="Proteomes" id="UP000006798"/>
    </source>
</evidence>
<accession>F8GV27</accession>
<name>F8GV27_CUPNN</name>
<feature type="signal peptide" evidence="2">
    <location>
        <begin position="1"/>
        <end position="22"/>
    </location>
</feature>
<dbReference type="CDD" id="cd07012">
    <property type="entry name" value="PBP2_Bug_TTT"/>
    <property type="match status" value="1"/>
</dbReference>
<dbReference type="PANTHER" id="PTHR42928">
    <property type="entry name" value="TRICARBOXYLATE-BINDING PROTEIN"/>
    <property type="match status" value="1"/>
</dbReference>
<proteinExistence type="inferred from homology"/>
<geneLocation type="plasmid" evidence="3 4">
    <name>pBB1</name>
</geneLocation>
<dbReference type="InterPro" id="IPR005064">
    <property type="entry name" value="BUG"/>
</dbReference>
<keyword evidence="3" id="KW-0614">Plasmid</keyword>
<organism evidence="3 4">
    <name type="scientific">Cupriavidus necator (strain ATCC 43291 / DSM 13513 / CCUG 52238 / LMG 8453 / N-1)</name>
    <name type="common">Ralstonia eutropha</name>
    <dbReference type="NCBI Taxonomy" id="1042878"/>
    <lineage>
        <taxon>Bacteria</taxon>
        <taxon>Pseudomonadati</taxon>
        <taxon>Pseudomonadota</taxon>
        <taxon>Betaproteobacteria</taxon>
        <taxon>Burkholderiales</taxon>
        <taxon>Burkholderiaceae</taxon>
        <taxon>Cupriavidus</taxon>
    </lineage>
</organism>
<dbReference type="SUPFAM" id="SSF53850">
    <property type="entry name" value="Periplasmic binding protein-like II"/>
    <property type="match status" value="1"/>
</dbReference>
<dbReference type="Proteomes" id="UP000006798">
    <property type="component" value="Plasmid pBB1"/>
</dbReference>